<dbReference type="Pfam" id="PF00005">
    <property type="entry name" value="ABC_tran"/>
    <property type="match status" value="1"/>
</dbReference>
<dbReference type="PROSITE" id="PS50893">
    <property type="entry name" value="ABC_TRANSPORTER_2"/>
    <property type="match status" value="1"/>
</dbReference>
<dbReference type="GO" id="GO:0016887">
    <property type="term" value="F:ATP hydrolysis activity"/>
    <property type="evidence" value="ECO:0007669"/>
    <property type="project" value="InterPro"/>
</dbReference>
<dbReference type="PANTHER" id="PTHR42788:SF13">
    <property type="entry name" value="ALIPHATIC SULFONATES IMPORT ATP-BINDING PROTEIN SSUB"/>
    <property type="match status" value="1"/>
</dbReference>
<name>A0AA35G6I2_9FIRM</name>
<dbReference type="Gene3D" id="3.40.50.300">
    <property type="entry name" value="P-loop containing nucleotide triphosphate hydrolases"/>
    <property type="match status" value="1"/>
</dbReference>
<accession>A0AA35G6I2</accession>
<evidence type="ECO:0000256" key="3">
    <source>
        <dbReference type="ARBA" id="ARBA00022840"/>
    </source>
</evidence>
<dbReference type="InterPro" id="IPR017871">
    <property type="entry name" value="ABC_transporter-like_CS"/>
</dbReference>
<keyword evidence="3 5" id="KW-0067">ATP-binding</keyword>
<evidence type="ECO:0000259" key="4">
    <source>
        <dbReference type="PROSITE" id="PS50893"/>
    </source>
</evidence>
<keyword evidence="1" id="KW-0813">Transport</keyword>
<dbReference type="Proteomes" id="UP001163687">
    <property type="component" value="Chromosome"/>
</dbReference>
<evidence type="ECO:0000256" key="2">
    <source>
        <dbReference type="ARBA" id="ARBA00022741"/>
    </source>
</evidence>
<dbReference type="SMART" id="SM00382">
    <property type="entry name" value="AAA"/>
    <property type="match status" value="1"/>
</dbReference>
<feature type="domain" description="ABC transporter" evidence="4">
    <location>
        <begin position="2"/>
        <end position="234"/>
    </location>
</feature>
<keyword evidence="6" id="KW-1185">Reference proteome</keyword>
<dbReference type="KEGG" id="cmic:caldi_00910"/>
<dbReference type="InterPro" id="IPR027417">
    <property type="entry name" value="P-loop_NTPase"/>
</dbReference>
<evidence type="ECO:0000313" key="5">
    <source>
        <dbReference type="EMBL" id="BDG59001.1"/>
    </source>
</evidence>
<dbReference type="RefSeq" id="WP_264843122.1">
    <property type="nucleotide sequence ID" value="NZ_AP025628.1"/>
</dbReference>
<dbReference type="CDD" id="cd03293">
    <property type="entry name" value="ABC_NrtD_SsuB_transporters"/>
    <property type="match status" value="1"/>
</dbReference>
<protein>
    <submittedName>
        <fullName evidence="5">ATP-binding protein</fullName>
    </submittedName>
</protein>
<dbReference type="InterPro" id="IPR050166">
    <property type="entry name" value="ABC_transporter_ATP-bind"/>
</dbReference>
<dbReference type="EMBL" id="AP025628">
    <property type="protein sequence ID" value="BDG59001.1"/>
    <property type="molecule type" value="Genomic_DNA"/>
</dbReference>
<dbReference type="AlphaFoldDB" id="A0AA35G6I2"/>
<keyword evidence="2" id="KW-0547">Nucleotide-binding</keyword>
<reference evidence="5" key="1">
    <citation type="submission" date="2022-03" db="EMBL/GenBank/DDBJ databases">
        <title>Complete genome sequence of Caldinitratiruptor microaerophilus.</title>
        <authorList>
            <person name="Mukaiyama R."/>
            <person name="Nishiyama T."/>
            <person name="Ueda K."/>
        </authorList>
    </citation>
    <scope>NUCLEOTIDE SEQUENCE</scope>
    <source>
        <strain evidence="5">JCM 16183</strain>
    </source>
</reference>
<dbReference type="GO" id="GO:0005524">
    <property type="term" value="F:ATP binding"/>
    <property type="evidence" value="ECO:0007669"/>
    <property type="project" value="UniProtKB-KW"/>
</dbReference>
<organism evidence="5 6">
    <name type="scientific">Caldinitratiruptor microaerophilus</name>
    <dbReference type="NCBI Taxonomy" id="671077"/>
    <lineage>
        <taxon>Bacteria</taxon>
        <taxon>Bacillati</taxon>
        <taxon>Bacillota</taxon>
        <taxon>Clostridia</taxon>
        <taxon>Eubacteriales</taxon>
        <taxon>Symbiobacteriaceae</taxon>
        <taxon>Caldinitratiruptor</taxon>
    </lineage>
</organism>
<gene>
    <name evidence="5" type="ORF">caldi_00910</name>
</gene>
<sequence length="259" mass="28131">MLELIDVRKVFRPENGEPVEAVAGVSLTVERGEFVSIVGPSGCGKSTLLEIIAGLTEPTSGEVRLDGVPLASPHPSVGVVFQEDSTFPWRTVLENVEFGLAMRGVPPAERREKARRMIRAVGLAGFEKAYPPELSGGMRQRVAIARTLVLEPALLLMDEPFGALDEQTRLVLGEELLRLWAQTGSTVVFVTHSLDEAVLLSDRVCVMSARPGRVKDVVRVGLPRPRDSSVIGTPAFGALTGRIWENLREEALRAMGRDA</sequence>
<proteinExistence type="predicted"/>
<dbReference type="PANTHER" id="PTHR42788">
    <property type="entry name" value="TAURINE IMPORT ATP-BINDING PROTEIN-RELATED"/>
    <property type="match status" value="1"/>
</dbReference>
<dbReference type="InterPro" id="IPR003593">
    <property type="entry name" value="AAA+_ATPase"/>
</dbReference>
<dbReference type="PROSITE" id="PS00211">
    <property type="entry name" value="ABC_TRANSPORTER_1"/>
    <property type="match status" value="1"/>
</dbReference>
<evidence type="ECO:0000313" key="6">
    <source>
        <dbReference type="Proteomes" id="UP001163687"/>
    </source>
</evidence>
<evidence type="ECO:0000256" key="1">
    <source>
        <dbReference type="ARBA" id="ARBA00022448"/>
    </source>
</evidence>
<dbReference type="InterPro" id="IPR003439">
    <property type="entry name" value="ABC_transporter-like_ATP-bd"/>
</dbReference>
<dbReference type="SUPFAM" id="SSF52540">
    <property type="entry name" value="P-loop containing nucleoside triphosphate hydrolases"/>
    <property type="match status" value="1"/>
</dbReference>